<gene>
    <name evidence="8" type="ORF">MCSF7_00929</name>
</gene>
<dbReference type="RefSeq" id="WP_006608596.1">
    <property type="nucleotide sequence ID" value="NZ_AFXA01000009.1"/>
</dbReference>
<dbReference type="EMBL" id="AFXA01000009">
    <property type="protein sequence ID" value="EGV00325.1"/>
    <property type="molecule type" value="Genomic_DNA"/>
</dbReference>
<dbReference type="GO" id="GO:0016787">
    <property type="term" value="F:hydrolase activity"/>
    <property type="evidence" value="ECO:0007669"/>
    <property type="project" value="UniProtKB-KW"/>
</dbReference>
<dbReference type="AlphaFoldDB" id="F9UJX9"/>
<evidence type="ECO:0000313" key="9">
    <source>
        <dbReference type="Proteomes" id="UP000004978"/>
    </source>
</evidence>
<evidence type="ECO:0000256" key="1">
    <source>
        <dbReference type="ARBA" id="ARBA00007913"/>
    </source>
</evidence>
<comment type="caution">
    <text evidence="8">The sequence shown here is derived from an EMBL/GenBank/DDBJ whole genome shotgun (WGS) entry which is preliminary data.</text>
</comment>
<dbReference type="InterPro" id="IPR027417">
    <property type="entry name" value="P-loop_NTPase"/>
</dbReference>
<protein>
    <submittedName>
        <fullName evidence="8">ATP-binding protein</fullName>
    </submittedName>
</protein>
<proteinExistence type="inferred from homology"/>
<dbReference type="PANTHER" id="PTHR43788">
    <property type="entry name" value="DNA2/NAM7 HELICASE FAMILY MEMBER"/>
    <property type="match status" value="1"/>
</dbReference>
<dbReference type="GO" id="GO:0043139">
    <property type="term" value="F:5'-3' DNA helicase activity"/>
    <property type="evidence" value="ECO:0007669"/>
    <property type="project" value="TreeGrafter"/>
</dbReference>
<keyword evidence="5 8" id="KW-0067">ATP-binding</keyword>
<reference evidence="8 9" key="1">
    <citation type="journal article" date="2013" name="Genome Announc.">
        <title>Genome Sequence of Mycoplasma columbinum Strain SF7.</title>
        <authorList>
            <person name="Guo Z."/>
            <person name="Xu X."/>
            <person name="Zheng Q."/>
            <person name="Li T."/>
            <person name="Kuang S."/>
            <person name="Zhang Z."/>
            <person name="Chen Y."/>
            <person name="Lu X."/>
            <person name="Zhou R."/>
            <person name="Bi D."/>
            <person name="Jin H."/>
        </authorList>
    </citation>
    <scope>NUCLEOTIDE SEQUENCE [LARGE SCALE GENOMIC DNA]</scope>
    <source>
        <strain evidence="8 9">SF7</strain>
    </source>
</reference>
<keyword evidence="3" id="KW-0378">Hydrolase</keyword>
<keyword evidence="4" id="KW-0347">Helicase</keyword>
<feature type="domain" description="DNA2/NAM7 helicase-like C-terminal" evidence="7">
    <location>
        <begin position="698"/>
        <end position="877"/>
    </location>
</feature>
<dbReference type="InterPro" id="IPR041677">
    <property type="entry name" value="DNA2/NAM7_AAA_11"/>
</dbReference>
<dbReference type="GO" id="GO:0005524">
    <property type="term" value="F:ATP binding"/>
    <property type="evidence" value="ECO:0007669"/>
    <property type="project" value="UniProtKB-KW"/>
</dbReference>
<dbReference type="Pfam" id="PF13086">
    <property type="entry name" value="AAA_11"/>
    <property type="match status" value="1"/>
</dbReference>
<organism evidence="8 9">
    <name type="scientific">Mycoplasmopsis columbina SF7</name>
    <dbReference type="NCBI Taxonomy" id="1037410"/>
    <lineage>
        <taxon>Bacteria</taxon>
        <taxon>Bacillati</taxon>
        <taxon>Mycoplasmatota</taxon>
        <taxon>Mycoplasmoidales</taxon>
        <taxon>Metamycoplasmataceae</taxon>
        <taxon>Mycoplasmopsis</taxon>
    </lineage>
</organism>
<evidence type="ECO:0000256" key="4">
    <source>
        <dbReference type="ARBA" id="ARBA00022806"/>
    </source>
</evidence>
<dbReference type="SUPFAM" id="SSF52540">
    <property type="entry name" value="P-loop containing nucleoside triphosphate hydrolases"/>
    <property type="match status" value="1"/>
</dbReference>
<sequence length="1118" mass="130659">MNVKKEYQAILNNLLDVSPNDPAVFTNINSKFSYDFYRTFDLNLTAQIIKNPNFNVPLLEKNSLKIAEEIKEMNDPQLIINHLLENDFELSENRKGQIFKHLTSQKEKIVSELKAKFQKQITEWKLFENKAEEIYQQSSTWPMHLGFVFIKVSIEGKPIFAPLFLKEVDMEFKNGKAYLKAASEIKVNEKLLFILKQANFDLALSDEFSTMSIAQIVNHLNIEWDEIYNFKVDLVTECLKIKAEDIKNRELEFYGGLVLGLYQPSGGYARNRMLEIIQKNEVESIIEVEFNKNKYNDKIDKVIFNPKSSIFKITPTNYSQDRAIVSSLNQNTIIWGPPGTGKSQTIVNILTNILMYERNALVCSEKKAALDVIEERLGVLRTFTLTLVLSRNVKRKSFYEPISQYLEYLQQFKIKEKIKPQIPRIINQSEVEFIEKIQTWKDDTKLPLYAKFIEKYNDKWTLLSQDLWDKLLELDNTMLYTNNFDFKNSKEYLKALLKANKVKFKPFNLTNKKIKKLHQYLYENLKSLNPNLNDDLNYFTNLNSNDFEKINQLFNLLPEKNNLSINDENQLKDYIAYNIVQKIEKFTKEENDLLKNFIIAVNTAKMEPFKFVKQFAPIIKKIYPIIIATPDTDLSPWQKNEFDYAILDESSQIFLEKGLPILYLAKKKILAGDDQQMKPSNWFGIRYTDEETIYGTVESLLDYAKSLGVHTVLLDKNYRSNFAALMTFSSKFFYNESLDVIDSSNNPHNFKPIEVYDINGIWENNTNLSEVALAIEKLKENLPIYKKVILLCFNKKQQEFIQNEIINSHKDLEEYLTTGNLLIRNIENIQGDEADLIIATVGYDANAAIHSTYVGRSGGKNALNVAISRAKDKMIVIKSLKSNDIVLSSFENEDVYTFKKWLEFLELSEEEKKSYLTKVNREKNYTSNENPLFIDINNTLNKLAEENSNLKVLANESVGTINVDLVLSYKNRHELCFIIDDFSYASNINEYLKFKDKIKFIKSKKYKVFWVNYLTWFKQKTEILEYVTNLSQEKTQEIEELTRELDLDNSSNKNENTYFALENEKEIEREKRMLNLPVVVQNKSLDQVDNLELMNNELFIETKIEEETIEIPQLKEEN</sequence>
<feature type="domain" description="DNA2/NAM7 helicase helicase" evidence="6">
    <location>
        <begin position="316"/>
        <end position="679"/>
    </location>
</feature>
<evidence type="ECO:0000256" key="5">
    <source>
        <dbReference type="ARBA" id="ARBA00022840"/>
    </source>
</evidence>
<keyword evidence="9" id="KW-1185">Reference proteome</keyword>
<keyword evidence="2" id="KW-0547">Nucleotide-binding</keyword>
<dbReference type="STRING" id="1037410.MCSF7_00929"/>
<name>F9UJX9_9BACT</name>
<dbReference type="eggNOG" id="COG1198">
    <property type="taxonomic scope" value="Bacteria"/>
</dbReference>
<comment type="similarity">
    <text evidence="1">Belongs to the DNA2/NAM7 helicase family.</text>
</comment>
<evidence type="ECO:0000259" key="7">
    <source>
        <dbReference type="Pfam" id="PF13087"/>
    </source>
</evidence>
<dbReference type="InterPro" id="IPR041679">
    <property type="entry name" value="DNA2/NAM7-like_C"/>
</dbReference>
<accession>F9UJX9</accession>
<evidence type="ECO:0000256" key="2">
    <source>
        <dbReference type="ARBA" id="ARBA00022741"/>
    </source>
</evidence>
<evidence type="ECO:0000259" key="6">
    <source>
        <dbReference type="Pfam" id="PF13086"/>
    </source>
</evidence>
<dbReference type="InterPro" id="IPR047187">
    <property type="entry name" value="SF1_C_Upf1"/>
</dbReference>
<dbReference type="InterPro" id="IPR050534">
    <property type="entry name" value="Coronavir_polyprotein_1ab"/>
</dbReference>
<dbReference type="CDD" id="cd18808">
    <property type="entry name" value="SF1_C_Upf1"/>
    <property type="match status" value="1"/>
</dbReference>
<dbReference type="PANTHER" id="PTHR43788:SF8">
    <property type="entry name" value="DNA-BINDING PROTEIN SMUBP-2"/>
    <property type="match status" value="1"/>
</dbReference>
<dbReference type="Pfam" id="PF13087">
    <property type="entry name" value="AAA_12"/>
    <property type="match status" value="1"/>
</dbReference>
<dbReference type="Proteomes" id="UP000004978">
    <property type="component" value="Unassembled WGS sequence"/>
</dbReference>
<dbReference type="Gene3D" id="3.40.50.300">
    <property type="entry name" value="P-loop containing nucleotide triphosphate hydrolases"/>
    <property type="match status" value="2"/>
</dbReference>
<dbReference type="eggNOG" id="COG1112">
    <property type="taxonomic scope" value="Bacteria"/>
</dbReference>
<evidence type="ECO:0000313" key="8">
    <source>
        <dbReference type="EMBL" id="EGV00325.1"/>
    </source>
</evidence>
<evidence type="ECO:0000256" key="3">
    <source>
        <dbReference type="ARBA" id="ARBA00022801"/>
    </source>
</evidence>